<keyword evidence="1" id="KW-0732">Signal</keyword>
<organism evidence="2 5">
    <name type="scientific">Paraburkholderia rhynchosiae</name>
    <dbReference type="NCBI Taxonomy" id="487049"/>
    <lineage>
        <taxon>Bacteria</taxon>
        <taxon>Pseudomonadati</taxon>
        <taxon>Pseudomonadota</taxon>
        <taxon>Betaproteobacteria</taxon>
        <taxon>Burkholderiales</taxon>
        <taxon>Burkholderiaceae</taxon>
        <taxon>Paraburkholderia</taxon>
    </lineage>
</organism>
<proteinExistence type="predicted"/>
<dbReference type="OrthoDB" id="9774262at2"/>
<reference evidence="2 5" key="2">
    <citation type="submission" date="2020-04" db="EMBL/GenBank/DDBJ databases">
        <authorList>
            <person name="De Canck E."/>
        </authorList>
    </citation>
    <scope>NUCLEOTIDE SEQUENCE [LARGE SCALE GENOMIC DNA]</scope>
    <source>
        <strain evidence="2 5">LMG 27174</strain>
    </source>
</reference>
<name>A0A2N7WNG2_9BURK</name>
<dbReference type="SUPFAM" id="SSF51445">
    <property type="entry name" value="(Trans)glycosidases"/>
    <property type="match status" value="1"/>
</dbReference>
<dbReference type="EMBL" id="PNXY01000007">
    <property type="protein sequence ID" value="PMS30949.1"/>
    <property type="molecule type" value="Genomic_DNA"/>
</dbReference>
<gene>
    <name evidence="3" type="ORF">C0Z16_11975</name>
    <name evidence="2" type="ORF">LMG27174_05963</name>
</gene>
<accession>A0A2N7WNG2</accession>
<keyword evidence="4" id="KW-1185">Reference proteome</keyword>
<dbReference type="AlphaFoldDB" id="A0A2N7WNG2"/>
<evidence type="ECO:0000313" key="3">
    <source>
        <dbReference type="EMBL" id="PMS30949.1"/>
    </source>
</evidence>
<protein>
    <submittedName>
        <fullName evidence="2">Uncharacterized protein</fullName>
    </submittedName>
</protein>
<dbReference type="Proteomes" id="UP000494205">
    <property type="component" value="Unassembled WGS sequence"/>
</dbReference>
<dbReference type="EMBL" id="CADIJZ010000029">
    <property type="protein sequence ID" value="CAB3732799.1"/>
    <property type="molecule type" value="Genomic_DNA"/>
</dbReference>
<reference evidence="3 4" key="1">
    <citation type="submission" date="2018-01" db="EMBL/GenBank/DDBJ databases">
        <title>Whole genome analyses suggest that Burkholderia sensu lato contains two further novel genera in the rhizoxinica-symbiotica group Mycetohabitans gen. nov., and Trinickia gen. nov.: implications for the evolution of diazotrophy and nodulation in the Burkholderiaceae.</title>
        <authorList>
            <person name="Estrada-de los Santos P."/>
            <person name="Palmer M."/>
            <person name="Chavez-Ramirez B."/>
            <person name="Beukes C."/>
            <person name="Steenkamp E.T."/>
            <person name="Hirsch A.M."/>
            <person name="Manyaka P."/>
            <person name="Maluk M."/>
            <person name="Lafos M."/>
            <person name="Crook M."/>
            <person name="Gross E."/>
            <person name="Simon M.F."/>
            <person name="Bueno dos Reis Junior F."/>
            <person name="Poole P.S."/>
            <person name="Venter S.N."/>
            <person name="James E.K."/>
        </authorList>
    </citation>
    <scope>NUCLEOTIDE SEQUENCE [LARGE SCALE GENOMIC DNA]</scope>
    <source>
        <strain evidence="3 4">WSM 3937</strain>
    </source>
</reference>
<sequence length="328" mass="35985">MMSSKNPIVRALIALCFCGAAASAQAQQFQQWISDASGSTKVGTQVKVERFTPATGRQIKAAGFDFVRFGVWINSMQAEDYRKRVGDAFAAAQQSGLPVLLTVRSTVPLARSATGQTVRDAQLQMAARQLADMIRDLDSAYGRNLLAIELWNEPDLPTYWPTGDVETTFPVYMRMLCTELKRIHTPSPIIGFGFAKVPLPGSKSDRLLRRVAESSAHCIDAVSYHAYGMSELQIENASTYIRDQYGLPALITEWGASSGGWAGASGQAENIESFLSKRRSMKTPLVSIYEWQDTRNGKNTRERNLGLVDAAGEEKPALGAALTVLRKR</sequence>
<feature type="signal peptide" evidence="1">
    <location>
        <begin position="1"/>
        <end position="26"/>
    </location>
</feature>
<evidence type="ECO:0000313" key="4">
    <source>
        <dbReference type="Proteomes" id="UP000235659"/>
    </source>
</evidence>
<dbReference type="Gene3D" id="3.20.20.80">
    <property type="entry name" value="Glycosidases"/>
    <property type="match status" value="1"/>
</dbReference>
<evidence type="ECO:0000256" key="1">
    <source>
        <dbReference type="SAM" id="SignalP"/>
    </source>
</evidence>
<evidence type="ECO:0000313" key="5">
    <source>
        <dbReference type="Proteomes" id="UP000494205"/>
    </source>
</evidence>
<feature type="chain" id="PRO_5044384464" evidence="1">
    <location>
        <begin position="27"/>
        <end position="328"/>
    </location>
</feature>
<dbReference type="Proteomes" id="UP000235659">
    <property type="component" value="Unassembled WGS sequence"/>
</dbReference>
<dbReference type="RefSeq" id="WP_102632369.1">
    <property type="nucleotide sequence ID" value="NZ_CADIJZ010000029.1"/>
</dbReference>
<evidence type="ECO:0000313" key="2">
    <source>
        <dbReference type="EMBL" id="CAB3732799.1"/>
    </source>
</evidence>
<dbReference type="InterPro" id="IPR017853">
    <property type="entry name" value="GH"/>
</dbReference>